<dbReference type="AlphaFoldDB" id="A0A2P2IKA4"/>
<accession>A0A2P2IKA4</accession>
<reference evidence="1" key="1">
    <citation type="submission" date="2018-02" db="EMBL/GenBank/DDBJ databases">
        <title>Rhizophora mucronata_Transcriptome.</title>
        <authorList>
            <person name="Meera S.P."/>
            <person name="Sreeshan A."/>
            <person name="Augustine A."/>
        </authorList>
    </citation>
    <scope>NUCLEOTIDE SEQUENCE</scope>
    <source>
        <tissue evidence="1">Leaf</tissue>
    </source>
</reference>
<sequence>MIAVRRFGIGETLTGCAPADQCPLLPLGFWKSRELPESSDFLYMGLEKTTGSC</sequence>
<name>A0A2P2IKA4_RHIMU</name>
<keyword evidence="1" id="KW-0689">Ribosomal protein</keyword>
<dbReference type="EMBL" id="GGEC01001179">
    <property type="protein sequence ID" value="MBW81662.1"/>
    <property type="molecule type" value="Transcribed_RNA"/>
</dbReference>
<organism evidence="1">
    <name type="scientific">Rhizophora mucronata</name>
    <name type="common">Asiatic mangrove</name>
    <dbReference type="NCBI Taxonomy" id="61149"/>
    <lineage>
        <taxon>Eukaryota</taxon>
        <taxon>Viridiplantae</taxon>
        <taxon>Streptophyta</taxon>
        <taxon>Embryophyta</taxon>
        <taxon>Tracheophyta</taxon>
        <taxon>Spermatophyta</taxon>
        <taxon>Magnoliopsida</taxon>
        <taxon>eudicotyledons</taxon>
        <taxon>Gunneridae</taxon>
        <taxon>Pentapetalae</taxon>
        <taxon>rosids</taxon>
        <taxon>fabids</taxon>
        <taxon>Malpighiales</taxon>
        <taxon>Rhizophoraceae</taxon>
        <taxon>Rhizophora</taxon>
    </lineage>
</organism>
<keyword evidence="1" id="KW-0687">Ribonucleoprotein</keyword>
<protein>
    <submittedName>
        <fullName evidence="1">40S ribosomal protein S15D</fullName>
    </submittedName>
    <submittedName>
        <fullName evidence="2">40S ribosomal protein S15E</fullName>
    </submittedName>
</protein>
<proteinExistence type="predicted"/>
<dbReference type="GO" id="GO:0005840">
    <property type="term" value="C:ribosome"/>
    <property type="evidence" value="ECO:0007669"/>
    <property type="project" value="UniProtKB-KW"/>
</dbReference>
<evidence type="ECO:0000313" key="1">
    <source>
        <dbReference type="EMBL" id="MBW81662.1"/>
    </source>
</evidence>
<evidence type="ECO:0000313" key="2">
    <source>
        <dbReference type="EMBL" id="MBW81663.1"/>
    </source>
</evidence>
<dbReference type="EMBL" id="GGEC01001180">
    <property type="protein sequence ID" value="MBW81663.1"/>
    <property type="molecule type" value="Transcribed_RNA"/>
</dbReference>